<organism evidence="4 5">
    <name type="scientific">Phyllobacterium leguminum</name>
    <dbReference type="NCBI Taxonomy" id="314237"/>
    <lineage>
        <taxon>Bacteria</taxon>
        <taxon>Pseudomonadati</taxon>
        <taxon>Pseudomonadota</taxon>
        <taxon>Alphaproteobacteria</taxon>
        <taxon>Hyphomicrobiales</taxon>
        <taxon>Phyllobacteriaceae</taxon>
        <taxon>Phyllobacterium</taxon>
    </lineage>
</organism>
<feature type="chain" id="PRO_5016347990" evidence="3">
    <location>
        <begin position="28"/>
        <end position="642"/>
    </location>
</feature>
<evidence type="ECO:0000256" key="1">
    <source>
        <dbReference type="ARBA" id="ARBA00022729"/>
    </source>
</evidence>
<evidence type="ECO:0000256" key="2">
    <source>
        <dbReference type="SAM" id="MobiDB-lite"/>
    </source>
</evidence>
<sequence>MPAIFSGLNRFSAALVVLWLLCGGAVAQTIPTVTLQADKTTANAGDVVIFTATVTSDGSKLPRGIVRLCEASPIAKTCEGFRKFGEMPVVASGPAQGTATFRLRPPPAMKHQYKAELLPMPNGNPAYGSATSPTISVTVGGHKTITTLDKPSGTVGDYTLTAHVTGFGTQAFIGGSVSFLDASNGDAELKSADVLGSTASLTFPSAPAPQSWPTSESGIVADIKEDGFPDLVSDMIGSDTTGTANFLINDGQGNFSYSSFPTPAPDSTDYANMVIGDFDADGHVDYINWQLNYGGANTVEVLLYLWKGNGDGTFGTNPIESKITVYLPGNYLGASPYRHIDSGDLNNDGVLDVFLSLQAYKTDQTIIKFYTFTGSGNGTFTEGQSIVTSFNTQPYRDPISRCQVVLNDFNNDGNLDFLLAGFSSLSRASNSEPPDLLFFYPGNGIGGFNPFTTIKPSPEYIGRCLHSDDFDDDGKLDVATGAGKALFLLKGNGGGGFSQVGDPLPLSITPYHVKVGDFNGDNQRDFIVSNNNQADIGLGTSAWQFDQQTVPVGSAGGYVWVADYNGDGASDFVTGIIIWSWGGTGSVQLTRAVVEGEASAGDVYVPGTGTHEVEARYDGTRQYAGSISSTQPLTAGRSGPSQ</sequence>
<feature type="compositionally biased region" description="Polar residues" evidence="2">
    <location>
        <begin position="623"/>
        <end position="642"/>
    </location>
</feature>
<dbReference type="InterPro" id="IPR013517">
    <property type="entry name" value="FG-GAP"/>
</dbReference>
<gene>
    <name evidence="4" type="ORF">C7477_103251</name>
</gene>
<dbReference type="Gene3D" id="2.130.10.130">
    <property type="entry name" value="Integrin alpha, N-terminal"/>
    <property type="match status" value="2"/>
</dbReference>
<dbReference type="InterPro" id="IPR013783">
    <property type="entry name" value="Ig-like_fold"/>
</dbReference>
<feature type="region of interest" description="Disordered" evidence="2">
    <location>
        <begin position="621"/>
        <end position="642"/>
    </location>
</feature>
<reference evidence="4 5" key="1">
    <citation type="submission" date="2018-06" db="EMBL/GenBank/DDBJ databases">
        <title>Genomic Encyclopedia of Type Strains, Phase III (KMG-III): the genomes of soil and plant-associated and newly described type strains.</title>
        <authorList>
            <person name="Whitman W."/>
        </authorList>
    </citation>
    <scope>NUCLEOTIDE SEQUENCE [LARGE SCALE GENOMIC DNA]</scope>
    <source>
        <strain evidence="4 5">ORS 1419</strain>
    </source>
</reference>
<protein>
    <submittedName>
        <fullName evidence="4">VCBS repeat protein</fullName>
    </submittedName>
</protein>
<dbReference type="SUPFAM" id="SSF69318">
    <property type="entry name" value="Integrin alpha N-terminal domain"/>
    <property type="match status" value="1"/>
</dbReference>
<dbReference type="EMBL" id="QJTF01000003">
    <property type="protein sequence ID" value="PYE89742.1"/>
    <property type="molecule type" value="Genomic_DNA"/>
</dbReference>
<keyword evidence="5" id="KW-1185">Reference proteome</keyword>
<dbReference type="RefSeq" id="WP_110749290.1">
    <property type="nucleotide sequence ID" value="NZ_QJTF01000003.1"/>
</dbReference>
<proteinExistence type="predicted"/>
<dbReference type="Gene3D" id="2.60.40.10">
    <property type="entry name" value="Immunoglobulins"/>
    <property type="match status" value="1"/>
</dbReference>
<dbReference type="InterPro" id="IPR028994">
    <property type="entry name" value="Integrin_alpha_N"/>
</dbReference>
<comment type="caution">
    <text evidence="4">The sequence shown here is derived from an EMBL/GenBank/DDBJ whole genome shotgun (WGS) entry which is preliminary data.</text>
</comment>
<evidence type="ECO:0000256" key="3">
    <source>
        <dbReference type="SAM" id="SignalP"/>
    </source>
</evidence>
<dbReference type="PANTHER" id="PTHR44103">
    <property type="entry name" value="PROPROTEIN CONVERTASE P"/>
    <property type="match status" value="1"/>
</dbReference>
<evidence type="ECO:0000313" key="5">
    <source>
        <dbReference type="Proteomes" id="UP000247454"/>
    </source>
</evidence>
<accession>A0A318T4L7</accession>
<evidence type="ECO:0000313" key="4">
    <source>
        <dbReference type="EMBL" id="PYE89742.1"/>
    </source>
</evidence>
<dbReference type="Pfam" id="PF13517">
    <property type="entry name" value="FG-GAP_3"/>
    <property type="match status" value="1"/>
</dbReference>
<dbReference type="AlphaFoldDB" id="A0A318T4L7"/>
<keyword evidence="1 3" id="KW-0732">Signal</keyword>
<dbReference type="Proteomes" id="UP000247454">
    <property type="component" value="Unassembled WGS sequence"/>
</dbReference>
<dbReference type="OrthoDB" id="6057489at2"/>
<name>A0A318T4L7_9HYPH</name>
<feature type="signal peptide" evidence="3">
    <location>
        <begin position="1"/>
        <end position="27"/>
    </location>
</feature>
<dbReference type="PANTHER" id="PTHR44103:SF1">
    <property type="entry name" value="PROPROTEIN CONVERTASE P"/>
    <property type="match status" value="1"/>
</dbReference>